<sequence>MDDFLIASKHLNIPISLQLLETASVMNFCKLVRVYSTEGFPSIDNTKIDPRNYNISYYKDKNQSFPNEKKYLPFP</sequence>
<dbReference type="OrthoDB" id="2230530at2"/>
<evidence type="ECO:0000313" key="2">
    <source>
        <dbReference type="Proteomes" id="UP000002512"/>
    </source>
</evidence>
<evidence type="ECO:0000313" key="1">
    <source>
        <dbReference type="EMBL" id="AAN58994.1"/>
    </source>
</evidence>
<keyword evidence="2" id="KW-1185">Reference proteome</keyword>
<protein>
    <submittedName>
        <fullName evidence="1">Uncharacterized protein</fullName>
    </submittedName>
</protein>
<dbReference type="KEGG" id="smu:SMU_1317c"/>
<dbReference type="EMBL" id="AE014133">
    <property type="protein sequence ID" value="AAN58994.1"/>
    <property type="molecule type" value="Genomic_DNA"/>
</dbReference>
<reference evidence="1 2" key="1">
    <citation type="journal article" date="2002" name="Proc. Natl. Acad. Sci. U.S.A.">
        <title>Genome sequence of Streptococcus mutans UA159, a cariogenic dental pathogen.</title>
        <authorList>
            <person name="Ajdic D."/>
            <person name="McShan W.M."/>
            <person name="McLaughlin R.E."/>
            <person name="Savic G."/>
            <person name="Chang J."/>
            <person name="Carson M.B."/>
            <person name="Primeaux C."/>
            <person name="Tian R."/>
            <person name="Kenton S."/>
            <person name="Jia H."/>
            <person name="Lin S."/>
            <person name="Qian Y."/>
            <person name="Li S."/>
            <person name="Zhu H."/>
            <person name="Najar F."/>
            <person name="Lai H."/>
            <person name="White J."/>
            <person name="Roe B.A."/>
            <person name="Ferretti J.J."/>
        </authorList>
    </citation>
    <scope>NUCLEOTIDE SEQUENCE [LARGE SCALE GENOMIC DNA]</scope>
    <source>
        <strain evidence="2">ATCC 700610 / UA159</strain>
    </source>
</reference>
<organism evidence="1 2">
    <name type="scientific">Streptococcus mutans serotype c (strain ATCC 700610 / UA159)</name>
    <dbReference type="NCBI Taxonomy" id="210007"/>
    <lineage>
        <taxon>Bacteria</taxon>
        <taxon>Bacillati</taxon>
        <taxon>Bacillota</taxon>
        <taxon>Bacilli</taxon>
        <taxon>Lactobacillales</taxon>
        <taxon>Streptococcaceae</taxon>
        <taxon>Streptococcus</taxon>
    </lineage>
</organism>
<dbReference type="STRING" id="210007.SMU_1317c"/>
<gene>
    <name evidence="1" type="ordered locus">SMU_1317c</name>
</gene>
<proteinExistence type="predicted"/>
<accession>Q8DTL6</accession>
<dbReference type="Proteomes" id="UP000002512">
    <property type="component" value="Chromosome"/>
</dbReference>
<dbReference type="HOGENOM" id="CLU_180862_0_0_9"/>
<dbReference type="AlphaFoldDB" id="Q8DTL6"/>
<name>Q8DTL6_STRMU</name>